<dbReference type="Pfam" id="PF19992">
    <property type="entry name" value="DUF6427"/>
    <property type="match status" value="1"/>
</dbReference>
<feature type="transmembrane region" description="Helical" evidence="1">
    <location>
        <begin position="229"/>
        <end position="248"/>
    </location>
</feature>
<feature type="transmembrane region" description="Helical" evidence="1">
    <location>
        <begin position="12"/>
        <end position="33"/>
    </location>
</feature>
<dbReference type="RefSeq" id="WP_115169910.1">
    <property type="nucleotide sequence ID" value="NZ_UGYW01000002.1"/>
</dbReference>
<evidence type="ECO:0000313" key="2">
    <source>
        <dbReference type="EMBL" id="SUJ08399.1"/>
    </source>
</evidence>
<protein>
    <recommendedName>
        <fullName evidence="4">Beta-carotene 15,15'-monooxygenase</fullName>
    </recommendedName>
</protein>
<gene>
    <name evidence="2" type="ORF">NCTC11388_01870</name>
</gene>
<evidence type="ECO:0000256" key="1">
    <source>
        <dbReference type="SAM" id="Phobius"/>
    </source>
</evidence>
<dbReference type="InterPro" id="IPR045625">
    <property type="entry name" value="DUF6427"/>
</dbReference>
<organism evidence="2 3">
    <name type="scientific">Sphingobacterium spiritivorum</name>
    <name type="common">Flavobacterium spiritivorum</name>
    <dbReference type="NCBI Taxonomy" id="258"/>
    <lineage>
        <taxon>Bacteria</taxon>
        <taxon>Pseudomonadati</taxon>
        <taxon>Bacteroidota</taxon>
        <taxon>Sphingobacteriia</taxon>
        <taxon>Sphingobacteriales</taxon>
        <taxon>Sphingobacteriaceae</taxon>
        <taxon>Sphingobacterium</taxon>
    </lineage>
</organism>
<dbReference type="AlphaFoldDB" id="A0A380BW88"/>
<keyword evidence="1" id="KW-0472">Membrane</keyword>
<evidence type="ECO:0008006" key="4">
    <source>
        <dbReference type="Google" id="ProtNLM"/>
    </source>
</evidence>
<accession>A0A380BW88</accession>
<feature type="transmembrane region" description="Helical" evidence="1">
    <location>
        <begin position="180"/>
        <end position="201"/>
    </location>
</feature>
<feature type="transmembrane region" description="Helical" evidence="1">
    <location>
        <begin position="98"/>
        <end position="124"/>
    </location>
</feature>
<feature type="transmembrane region" description="Helical" evidence="1">
    <location>
        <begin position="260"/>
        <end position="278"/>
    </location>
</feature>
<reference evidence="2 3" key="1">
    <citation type="submission" date="2018-06" db="EMBL/GenBank/DDBJ databases">
        <authorList>
            <consortium name="Pathogen Informatics"/>
            <person name="Doyle S."/>
        </authorList>
    </citation>
    <scope>NUCLEOTIDE SEQUENCE [LARGE SCALE GENOMIC DNA]</scope>
    <source>
        <strain evidence="2 3">NCTC11388</strain>
    </source>
</reference>
<dbReference type="Proteomes" id="UP000254893">
    <property type="component" value="Unassembled WGS sequence"/>
</dbReference>
<keyword evidence="1" id="KW-1133">Transmembrane helix</keyword>
<evidence type="ECO:0000313" key="3">
    <source>
        <dbReference type="Proteomes" id="UP000254893"/>
    </source>
</evidence>
<feature type="transmembrane region" description="Helical" evidence="1">
    <location>
        <begin position="284"/>
        <end position="301"/>
    </location>
</feature>
<keyword evidence="1" id="KW-0812">Transmembrane</keyword>
<feature type="transmembrane region" description="Helical" evidence="1">
    <location>
        <begin position="144"/>
        <end position="168"/>
    </location>
</feature>
<sequence length="327" mass="38004">MIINQFRKFTPINIVLLAVIGLGLCLGVFLHLPDELTPMLFEPALNNLLGLQFGLTLAPQSNVLTTLALTLIQAFLLNRLMNNFNFLGKPSFVTALMYMTLASLFIPFLVLSPTLICNFISIWMLSKLFNIYHHQDIKGIMFDLGMIVGIGSLVYFPFIVMFILLWISLIIFRTFNWREWIATLLGLCTIYFIIGVIYYWLGRIDQFFGIFKPFTNSFPKSLHMDFHDYLVLVPIIFALILFLLILKDQFFKSIVHVRKSFQLLFFMLLLAIGSFYLNPIISESHFLLCAPPITIYLAYYFTYAKNKWIYESLYAIIILAIIYFQFM</sequence>
<name>A0A380BW88_SPHSI</name>
<dbReference type="EMBL" id="UGYW01000002">
    <property type="protein sequence ID" value="SUJ08399.1"/>
    <property type="molecule type" value="Genomic_DNA"/>
</dbReference>
<proteinExistence type="predicted"/>
<feature type="transmembrane region" description="Helical" evidence="1">
    <location>
        <begin position="308"/>
        <end position="326"/>
    </location>
</feature>
<feature type="transmembrane region" description="Helical" evidence="1">
    <location>
        <begin position="53"/>
        <end position="77"/>
    </location>
</feature>